<dbReference type="NCBIfam" id="NF043067">
    <property type="entry name" value="AAC_6p_group_E"/>
    <property type="match status" value="1"/>
</dbReference>
<reference evidence="10" key="2">
    <citation type="submission" date="2024-06" db="EMBL/GenBank/DDBJ databases">
        <authorList>
            <person name="Petrova K.O."/>
            <person name="Toshchakov S.V."/>
            <person name="Boltjanskaja Y.V."/>
            <person name="Kevbrin V.V."/>
        </authorList>
    </citation>
    <scope>NUCLEOTIDE SEQUENCE</scope>
    <source>
        <strain evidence="10">Z-710</strain>
    </source>
</reference>
<evidence type="ECO:0000256" key="1">
    <source>
        <dbReference type="ARBA" id="ARBA00011738"/>
    </source>
</evidence>
<gene>
    <name evidence="10" type="primary">aac(6')</name>
    <name evidence="10" type="ORF">PRVXH_002258</name>
</gene>
<dbReference type="PANTHER" id="PTHR43072">
    <property type="entry name" value="N-ACETYLTRANSFERASE"/>
    <property type="match status" value="1"/>
</dbReference>
<dbReference type="Pfam" id="PF00583">
    <property type="entry name" value="Acetyltransf_1"/>
    <property type="match status" value="1"/>
</dbReference>
<evidence type="ECO:0000256" key="7">
    <source>
        <dbReference type="ARBA" id="ARBA00029660"/>
    </source>
</evidence>
<keyword evidence="4 10" id="KW-0808">Transferase</keyword>
<dbReference type="SUPFAM" id="SSF55729">
    <property type="entry name" value="Acyl-CoA N-acyltransferases (Nat)"/>
    <property type="match status" value="1"/>
</dbReference>
<dbReference type="AlphaFoldDB" id="A0AAU8HSK2"/>
<reference evidence="10" key="1">
    <citation type="journal article" date="2018" name="Antonie Van Leeuwenhoek">
        <title>Proteinivorax hydrogeniformans sp. nov., an anaerobic, haloalkaliphilic bacterium fermenting proteinaceous compounds with high hydrogen production.</title>
        <authorList>
            <person name="Boltyanskaya Y."/>
            <person name="Detkova E."/>
            <person name="Pimenov N."/>
            <person name="Kevbrin V."/>
        </authorList>
    </citation>
    <scope>NUCLEOTIDE SEQUENCE</scope>
    <source>
        <strain evidence="10">Z-710</strain>
    </source>
</reference>
<evidence type="ECO:0000259" key="9">
    <source>
        <dbReference type="PROSITE" id="PS51186"/>
    </source>
</evidence>
<dbReference type="GO" id="GO:0046677">
    <property type="term" value="P:response to antibiotic"/>
    <property type="evidence" value="ECO:0007669"/>
    <property type="project" value="UniProtKB-KW"/>
</dbReference>
<evidence type="ECO:0000256" key="5">
    <source>
        <dbReference type="ARBA" id="ARBA00023251"/>
    </source>
</evidence>
<dbReference type="PIRSF" id="PIRSF000452">
    <property type="entry name" value="6-N-acetyltransf"/>
    <property type="match status" value="1"/>
</dbReference>
<protein>
    <recommendedName>
        <fullName evidence="3">Aminoglycoside N(6')-acetyltransferase type 1</fullName>
        <ecNumber evidence="2">2.3.1.82</ecNumber>
    </recommendedName>
    <alternativeName>
        <fullName evidence="7">Aminoglycoside resistance protein</fullName>
    </alternativeName>
</protein>
<evidence type="ECO:0000313" key="10">
    <source>
        <dbReference type="EMBL" id="XCI28305.1"/>
    </source>
</evidence>
<dbReference type="Gene3D" id="3.40.630.30">
    <property type="match status" value="1"/>
</dbReference>
<evidence type="ECO:0000256" key="6">
    <source>
        <dbReference type="ARBA" id="ARBA00023315"/>
    </source>
</evidence>
<dbReference type="InterPro" id="IPR000182">
    <property type="entry name" value="GNAT_dom"/>
</dbReference>
<evidence type="ECO:0000256" key="4">
    <source>
        <dbReference type="ARBA" id="ARBA00022679"/>
    </source>
</evidence>
<dbReference type="PROSITE" id="PS51186">
    <property type="entry name" value="GNAT"/>
    <property type="match status" value="1"/>
</dbReference>
<sequence length="161" mass="18496">MKLVRELIKGEGLSVGKIIKVNDRSIDSVTELAMKLWPDNDYQELKEEFAKMLHTDNNKVFLYLVDGNPIGFAHFSIRTDYVEGSDSSPIGYIEGIYVEAEYRRQGVSKELLAKGEQWVREKGYSEIASSCEYDNTTSYHFHKGIGFKEANRIICFIKDIR</sequence>
<evidence type="ECO:0000256" key="8">
    <source>
        <dbReference type="ARBA" id="ARBA00048923"/>
    </source>
</evidence>
<dbReference type="RefSeq" id="WP_353892875.1">
    <property type="nucleotide sequence ID" value="NZ_CP159485.1"/>
</dbReference>
<dbReference type="EMBL" id="CP159485">
    <property type="protein sequence ID" value="XCI28305.1"/>
    <property type="molecule type" value="Genomic_DNA"/>
</dbReference>
<keyword evidence="5" id="KW-0046">Antibiotic resistance</keyword>
<name>A0AAU8HSK2_9FIRM</name>
<dbReference type="CDD" id="cd04301">
    <property type="entry name" value="NAT_SF"/>
    <property type="match status" value="1"/>
</dbReference>
<dbReference type="InterPro" id="IPR024170">
    <property type="entry name" value="Aminoglycoside_N6-AcTrfrase"/>
</dbReference>
<accession>A0AAU8HSK2</accession>
<comment type="catalytic activity">
    <reaction evidence="8">
        <text>kanamycin B + acetyl-CoA = N(6')-acetylkanamycin B + CoA + H(+)</text>
        <dbReference type="Rhea" id="RHEA:16449"/>
        <dbReference type="ChEBI" id="CHEBI:15378"/>
        <dbReference type="ChEBI" id="CHEBI:57287"/>
        <dbReference type="ChEBI" id="CHEBI:57288"/>
        <dbReference type="ChEBI" id="CHEBI:58390"/>
        <dbReference type="ChEBI" id="CHEBI:58549"/>
        <dbReference type="EC" id="2.3.1.82"/>
    </reaction>
</comment>
<feature type="domain" description="N-acetyltransferase" evidence="9">
    <location>
        <begin position="16"/>
        <end position="161"/>
    </location>
</feature>
<organism evidence="10">
    <name type="scientific">Proteinivorax hydrogeniformans</name>
    <dbReference type="NCBI Taxonomy" id="1826727"/>
    <lineage>
        <taxon>Bacteria</taxon>
        <taxon>Bacillati</taxon>
        <taxon>Bacillota</taxon>
        <taxon>Clostridia</taxon>
        <taxon>Eubacteriales</taxon>
        <taxon>Proteinivoracaceae</taxon>
        <taxon>Proteinivorax</taxon>
    </lineage>
</organism>
<keyword evidence="6 10" id="KW-0012">Acyltransferase</keyword>
<comment type="subunit">
    <text evidence="1">Homodimer.</text>
</comment>
<evidence type="ECO:0000256" key="3">
    <source>
        <dbReference type="ARBA" id="ARBA00017677"/>
    </source>
</evidence>
<dbReference type="GO" id="GO:0047663">
    <property type="term" value="F:aminoglycoside 6'-N-acetyltransferase activity"/>
    <property type="evidence" value="ECO:0007669"/>
    <property type="project" value="UniProtKB-EC"/>
</dbReference>
<dbReference type="InterPro" id="IPR016181">
    <property type="entry name" value="Acyl_CoA_acyltransferase"/>
</dbReference>
<evidence type="ECO:0000256" key="2">
    <source>
        <dbReference type="ARBA" id="ARBA00012888"/>
    </source>
</evidence>
<proteinExistence type="predicted"/>
<dbReference type="EC" id="2.3.1.82" evidence="2"/>